<dbReference type="GO" id="GO:0005576">
    <property type="term" value="C:extracellular region"/>
    <property type="evidence" value="ECO:0007669"/>
    <property type="project" value="UniProtKB-SubCell"/>
</dbReference>
<evidence type="ECO:0000256" key="3">
    <source>
        <dbReference type="ARBA" id="ARBA00022525"/>
    </source>
</evidence>
<dbReference type="EMBL" id="CM029045">
    <property type="protein sequence ID" value="KAG2596381.1"/>
    <property type="molecule type" value="Genomic_DNA"/>
</dbReference>
<dbReference type="InterPro" id="IPR035669">
    <property type="entry name" value="SGNH_plant_lipase-like"/>
</dbReference>
<evidence type="ECO:0008006" key="11">
    <source>
        <dbReference type="Google" id="ProtNLM"/>
    </source>
</evidence>
<comment type="subcellular location">
    <subcellularLocation>
        <location evidence="1">Secreted</location>
    </subcellularLocation>
</comment>
<dbReference type="GO" id="GO:0016042">
    <property type="term" value="P:lipid catabolic process"/>
    <property type="evidence" value="ECO:0007669"/>
    <property type="project" value="UniProtKB-KW"/>
</dbReference>
<name>A0A8T0SCU2_PANVG</name>
<dbReference type="Proteomes" id="UP000823388">
    <property type="component" value="Chromosome 5K"/>
</dbReference>
<evidence type="ECO:0000256" key="4">
    <source>
        <dbReference type="ARBA" id="ARBA00022729"/>
    </source>
</evidence>
<reference evidence="9" key="1">
    <citation type="submission" date="2020-05" db="EMBL/GenBank/DDBJ databases">
        <title>WGS assembly of Panicum virgatum.</title>
        <authorList>
            <person name="Lovell J.T."/>
            <person name="Jenkins J."/>
            <person name="Shu S."/>
            <person name="Juenger T.E."/>
            <person name="Schmutz J."/>
        </authorList>
    </citation>
    <scope>NUCLEOTIDE SEQUENCE</scope>
    <source>
        <strain evidence="9">AP13</strain>
    </source>
</reference>
<dbReference type="AlphaFoldDB" id="A0A8T0SCU2"/>
<feature type="region of interest" description="Disordered" evidence="8">
    <location>
        <begin position="313"/>
        <end position="346"/>
    </location>
</feature>
<sequence>MIGEHACSKQSRDRSRSHAVAGRSPEIIMGYDVGRRLALAAAVAAVAFWAAETRGAAAWGGAARPAAPCMYIFGDSLVDNGNNNDILSLARANYRPYGIDFREGPPGRFTNGRTMVDFLSDMLGLRPPLVPPYAAARPADLPRGANFASGASGILPDTGNNLGGHYPLSEQVEHFREAVGAMGNASAFRGNATRLEEHLGRCIFYVGMGSNDYLNNYFMADYYDTAARYSPRDYAALLLQGYAAQLAELYGLGARKFVVAGVGLIGCIPYELARMNSNDSQPSSSGPDTTPSVGGEDISISIGIGGGGGFGSGGDGGVRSSPTSSNTSGGGAAGNAKPTPPDGAAGACNETINSAIAIFNRGLLEMVKRFNSRGGGPQPQQMRGARFVFLDTVQSGRDLAANAAAHGFAVLDRGCCGVGRNNGQITCLPLQRPCDDRGAYLFWDAFHPTEAANRIYAAKAFASNNTAEVYPINVSQLAAL</sequence>
<dbReference type="InterPro" id="IPR001087">
    <property type="entry name" value="GDSL"/>
</dbReference>
<evidence type="ECO:0000313" key="10">
    <source>
        <dbReference type="Proteomes" id="UP000823388"/>
    </source>
</evidence>
<dbReference type="Gene3D" id="3.40.50.1110">
    <property type="entry name" value="SGNH hydrolase"/>
    <property type="match status" value="1"/>
</dbReference>
<evidence type="ECO:0000256" key="2">
    <source>
        <dbReference type="ARBA" id="ARBA00008668"/>
    </source>
</evidence>
<dbReference type="Pfam" id="PF00657">
    <property type="entry name" value="Lipase_GDSL"/>
    <property type="match status" value="1"/>
</dbReference>
<evidence type="ECO:0000256" key="7">
    <source>
        <dbReference type="ARBA" id="ARBA00023098"/>
    </source>
</evidence>
<dbReference type="PANTHER" id="PTHR45650:SF12">
    <property type="entry name" value="ZINC FINGER PROTEIN"/>
    <property type="match status" value="1"/>
</dbReference>
<organism evidence="9 10">
    <name type="scientific">Panicum virgatum</name>
    <name type="common">Blackwell switchgrass</name>
    <dbReference type="NCBI Taxonomy" id="38727"/>
    <lineage>
        <taxon>Eukaryota</taxon>
        <taxon>Viridiplantae</taxon>
        <taxon>Streptophyta</taxon>
        <taxon>Embryophyta</taxon>
        <taxon>Tracheophyta</taxon>
        <taxon>Spermatophyta</taxon>
        <taxon>Magnoliopsida</taxon>
        <taxon>Liliopsida</taxon>
        <taxon>Poales</taxon>
        <taxon>Poaceae</taxon>
        <taxon>PACMAD clade</taxon>
        <taxon>Panicoideae</taxon>
        <taxon>Panicodae</taxon>
        <taxon>Paniceae</taxon>
        <taxon>Panicinae</taxon>
        <taxon>Panicum</taxon>
        <taxon>Panicum sect. Hiantes</taxon>
    </lineage>
</organism>
<keyword evidence="3" id="KW-0964">Secreted</keyword>
<evidence type="ECO:0000313" key="9">
    <source>
        <dbReference type="EMBL" id="KAG2596381.1"/>
    </source>
</evidence>
<proteinExistence type="inferred from homology"/>
<dbReference type="PANTHER" id="PTHR45650">
    <property type="entry name" value="GDSL-LIKE LIPASE/ACYLHYDROLASE-RELATED"/>
    <property type="match status" value="1"/>
</dbReference>
<feature type="compositionally biased region" description="Polar residues" evidence="8">
    <location>
        <begin position="278"/>
        <end position="291"/>
    </location>
</feature>
<comment type="caution">
    <text evidence="9">The sequence shown here is derived from an EMBL/GenBank/DDBJ whole genome shotgun (WGS) entry which is preliminary data.</text>
</comment>
<dbReference type="OrthoDB" id="1600564at2759"/>
<evidence type="ECO:0000256" key="6">
    <source>
        <dbReference type="ARBA" id="ARBA00022963"/>
    </source>
</evidence>
<keyword evidence="6" id="KW-0442">Lipid degradation</keyword>
<accession>A0A8T0SCU2</accession>
<keyword evidence="5" id="KW-0378">Hydrolase</keyword>
<dbReference type="InterPro" id="IPR036514">
    <property type="entry name" value="SGNH_hydro_sf"/>
</dbReference>
<evidence type="ECO:0000256" key="5">
    <source>
        <dbReference type="ARBA" id="ARBA00022801"/>
    </source>
</evidence>
<dbReference type="CDD" id="cd01837">
    <property type="entry name" value="SGNH_plant_lipase_like"/>
    <property type="match status" value="1"/>
</dbReference>
<keyword evidence="10" id="KW-1185">Reference proteome</keyword>
<feature type="region of interest" description="Disordered" evidence="8">
    <location>
        <begin position="278"/>
        <end position="297"/>
    </location>
</feature>
<evidence type="ECO:0000256" key="8">
    <source>
        <dbReference type="SAM" id="MobiDB-lite"/>
    </source>
</evidence>
<protein>
    <recommendedName>
        <fullName evidence="11">GDSL esterase/lipase</fullName>
    </recommendedName>
</protein>
<feature type="compositionally biased region" description="Low complexity" evidence="8">
    <location>
        <begin position="318"/>
        <end position="327"/>
    </location>
</feature>
<dbReference type="GO" id="GO:0016788">
    <property type="term" value="F:hydrolase activity, acting on ester bonds"/>
    <property type="evidence" value="ECO:0007669"/>
    <property type="project" value="InterPro"/>
</dbReference>
<keyword evidence="4" id="KW-0732">Signal</keyword>
<gene>
    <name evidence="9" type="ORF">PVAP13_5KG157114</name>
</gene>
<dbReference type="InterPro" id="IPR051238">
    <property type="entry name" value="GDSL_esterase/lipase"/>
</dbReference>
<comment type="similarity">
    <text evidence="2">Belongs to the 'GDSL' lipolytic enzyme family.</text>
</comment>
<keyword evidence="7" id="KW-0443">Lipid metabolism</keyword>
<evidence type="ECO:0000256" key="1">
    <source>
        <dbReference type="ARBA" id="ARBA00004613"/>
    </source>
</evidence>